<evidence type="ECO:0000256" key="4">
    <source>
        <dbReference type="ARBA" id="ARBA00023033"/>
    </source>
</evidence>
<organism evidence="5 6">
    <name type="scientific">Colletotrichum tabaci</name>
    <dbReference type="NCBI Taxonomy" id="1209068"/>
    <lineage>
        <taxon>Eukaryota</taxon>
        <taxon>Fungi</taxon>
        <taxon>Dikarya</taxon>
        <taxon>Ascomycota</taxon>
        <taxon>Pezizomycotina</taxon>
        <taxon>Sordariomycetes</taxon>
        <taxon>Hypocreomycetidae</taxon>
        <taxon>Glomerellales</taxon>
        <taxon>Glomerellaceae</taxon>
        <taxon>Colletotrichum</taxon>
        <taxon>Colletotrichum destructivum species complex</taxon>
    </lineage>
</organism>
<keyword evidence="4" id="KW-0503">Monooxygenase</keyword>
<evidence type="ECO:0000256" key="1">
    <source>
        <dbReference type="ARBA" id="ARBA00022630"/>
    </source>
</evidence>
<dbReference type="Proteomes" id="UP001327957">
    <property type="component" value="Unassembled WGS sequence"/>
</dbReference>
<dbReference type="Gene3D" id="3.50.50.60">
    <property type="entry name" value="FAD/NAD(P)-binding domain"/>
    <property type="match status" value="1"/>
</dbReference>
<comment type="caution">
    <text evidence="5">The sequence shown here is derived from an EMBL/GenBank/DDBJ whole genome shotgun (WGS) entry which is preliminary data.</text>
</comment>
<protein>
    <submittedName>
        <fullName evidence="5">Tetracycline resistance protein from transposon</fullName>
    </submittedName>
</protein>
<dbReference type="EMBL" id="JASAOK010000002">
    <property type="protein sequence ID" value="KAK6225909.1"/>
    <property type="molecule type" value="Genomic_DNA"/>
</dbReference>
<evidence type="ECO:0000256" key="3">
    <source>
        <dbReference type="ARBA" id="ARBA00023002"/>
    </source>
</evidence>
<evidence type="ECO:0000313" key="5">
    <source>
        <dbReference type="EMBL" id="KAK6225909.1"/>
    </source>
</evidence>
<evidence type="ECO:0000313" key="6">
    <source>
        <dbReference type="Proteomes" id="UP001327957"/>
    </source>
</evidence>
<keyword evidence="3" id="KW-0560">Oxidoreductase</keyword>
<proteinExistence type="predicted"/>
<name>A0AAV9TRI2_9PEZI</name>
<dbReference type="GO" id="GO:0004497">
    <property type="term" value="F:monooxygenase activity"/>
    <property type="evidence" value="ECO:0007669"/>
    <property type="project" value="UniProtKB-KW"/>
</dbReference>
<reference evidence="5 6" key="1">
    <citation type="submission" date="2023-04" db="EMBL/GenBank/DDBJ databases">
        <title>Colletotrichum tabacum stain YC1 causing leaf anthracnose on Nicotiana tabacum(L.) cv.</title>
        <authorList>
            <person name="Ji Z."/>
            <person name="Wang M."/>
            <person name="Zhang J."/>
            <person name="Wang N."/>
            <person name="Zhou Z."/>
        </authorList>
    </citation>
    <scope>NUCLEOTIDE SEQUENCE [LARGE SCALE GENOMIC DNA]</scope>
    <source>
        <strain evidence="5 6">YC1</strain>
    </source>
</reference>
<sequence>MPARPPYLAIVEAAVFEGEASPDFRSQSGSLDLHTENGLAALKQAGLFDEFLNSIQERPEIDRPKLRELLAESLPVAVIKWGHHLKEVTHKQSHL</sequence>
<gene>
    <name evidence="5" type="ORF">QIS74_01956</name>
</gene>
<dbReference type="PANTHER" id="PTHR46972:SF1">
    <property type="entry name" value="FAD DEPENDENT OXIDOREDUCTASE DOMAIN-CONTAINING PROTEIN"/>
    <property type="match status" value="1"/>
</dbReference>
<evidence type="ECO:0000256" key="2">
    <source>
        <dbReference type="ARBA" id="ARBA00022827"/>
    </source>
</evidence>
<accession>A0AAV9TRI2</accession>
<dbReference type="InterPro" id="IPR036188">
    <property type="entry name" value="FAD/NAD-bd_sf"/>
</dbReference>
<keyword evidence="1" id="KW-0285">Flavoprotein</keyword>
<dbReference type="AlphaFoldDB" id="A0AAV9TRI2"/>
<dbReference type="PANTHER" id="PTHR46972">
    <property type="entry name" value="MONOOXYGENASE ASQM-RELATED"/>
    <property type="match status" value="1"/>
</dbReference>
<keyword evidence="2" id="KW-0274">FAD</keyword>
<keyword evidence="6" id="KW-1185">Reference proteome</keyword>